<evidence type="ECO:0000313" key="4">
    <source>
        <dbReference type="Proteomes" id="UP000243579"/>
    </source>
</evidence>
<dbReference type="Proteomes" id="UP000243579">
    <property type="component" value="Unassembled WGS sequence"/>
</dbReference>
<reference evidence="3 4" key="1">
    <citation type="journal article" date="2014" name="Genome Biol. Evol.">
        <title>The secreted proteins of Achlya hypogyna and Thraustotheca clavata identify the ancestral oomycete secretome and reveal gene acquisitions by horizontal gene transfer.</title>
        <authorList>
            <person name="Misner I."/>
            <person name="Blouin N."/>
            <person name="Leonard G."/>
            <person name="Richards T.A."/>
            <person name="Lane C.E."/>
        </authorList>
    </citation>
    <scope>NUCLEOTIDE SEQUENCE [LARGE SCALE GENOMIC DNA]</scope>
    <source>
        <strain evidence="3 4">ATCC 48635</strain>
    </source>
</reference>
<proteinExistence type="predicted"/>
<accession>A0A1V9ZJ27</accession>
<keyword evidence="2" id="KW-0732">Signal</keyword>
<evidence type="ECO:0000313" key="3">
    <source>
        <dbReference type="EMBL" id="OQR97976.1"/>
    </source>
</evidence>
<name>A0A1V9ZJ27_ACHHY</name>
<dbReference type="AlphaFoldDB" id="A0A1V9ZJ27"/>
<evidence type="ECO:0000256" key="1">
    <source>
        <dbReference type="SAM" id="MobiDB-lite"/>
    </source>
</evidence>
<dbReference type="EMBL" id="JNBR01000092">
    <property type="protein sequence ID" value="OQR97976.1"/>
    <property type="molecule type" value="Genomic_DNA"/>
</dbReference>
<keyword evidence="4" id="KW-1185">Reference proteome</keyword>
<dbReference type="OrthoDB" id="69915at2759"/>
<evidence type="ECO:0000256" key="2">
    <source>
        <dbReference type="SAM" id="SignalP"/>
    </source>
</evidence>
<dbReference type="PANTHER" id="PTHR34859:SF2">
    <property type="entry name" value="LYSM DOMAIN-CONTAINING PROTEIN"/>
    <property type="match status" value="1"/>
</dbReference>
<feature type="region of interest" description="Disordered" evidence="1">
    <location>
        <begin position="412"/>
        <end position="444"/>
    </location>
</feature>
<gene>
    <name evidence="3" type="ORF">ACHHYP_09385</name>
</gene>
<feature type="chain" id="PRO_5012799958" description="Secreted protein" evidence="2">
    <location>
        <begin position="17"/>
        <end position="444"/>
    </location>
</feature>
<sequence length="444" mass="46476">MRLTNFIAFLVPLVAAQDAPNPSEALRLVDSNIAQLIADMQAIAENGMNDTLRASIKSNLEQANAAALHSFNGSDAMLLKVDRVTRKSKLEAFDPTTGIDIVNGVQDAVTNVLSLLDPNPKVCMRRAVGRGVGYTLSNQCLAGEEAWGALCYPKCQEGYENVGCCICRKKGCGGVKGVTDIGVSCTKPAAYGRGSGYALWNQDKCNRENAQGCEKNLLMWYPKCQPGYHNFGCCICTPNCPAGSHDDGAFCRKDHYGRGVGKSRLGCDAGLEQSGLLCYPKCDEGYHGVGPLCWPKCSGETPFRCGLFCASSSATCASSTIEIVGSAAKMALSIAGQDVVGAISSAVQVGKKLIFMDKCPAPTPFVPSISPATPTLTTVAPTPTPTATSTPTTTTAPTKIVATTIVPETTAPTTGVVEPTTVPETTTPPTTAAPTDDGSSVYAY</sequence>
<dbReference type="PANTHER" id="PTHR34859">
    <property type="entry name" value="UNNAMED PRODUCT"/>
    <property type="match status" value="1"/>
</dbReference>
<evidence type="ECO:0008006" key="5">
    <source>
        <dbReference type="Google" id="ProtNLM"/>
    </source>
</evidence>
<dbReference type="STRING" id="1202772.A0A1V9ZJ27"/>
<organism evidence="3 4">
    <name type="scientific">Achlya hypogyna</name>
    <name type="common">Oomycete</name>
    <name type="synonym">Protoachlya hypogyna</name>
    <dbReference type="NCBI Taxonomy" id="1202772"/>
    <lineage>
        <taxon>Eukaryota</taxon>
        <taxon>Sar</taxon>
        <taxon>Stramenopiles</taxon>
        <taxon>Oomycota</taxon>
        <taxon>Saprolegniomycetes</taxon>
        <taxon>Saprolegniales</taxon>
        <taxon>Achlyaceae</taxon>
        <taxon>Achlya</taxon>
    </lineage>
</organism>
<comment type="caution">
    <text evidence="3">The sequence shown here is derived from an EMBL/GenBank/DDBJ whole genome shotgun (WGS) entry which is preliminary data.</text>
</comment>
<feature type="compositionally biased region" description="Low complexity" evidence="1">
    <location>
        <begin position="412"/>
        <end position="435"/>
    </location>
</feature>
<protein>
    <recommendedName>
        <fullName evidence="5">Secreted protein</fullName>
    </recommendedName>
</protein>
<feature type="signal peptide" evidence="2">
    <location>
        <begin position="1"/>
        <end position="16"/>
    </location>
</feature>